<evidence type="ECO:0008006" key="3">
    <source>
        <dbReference type="Google" id="ProtNLM"/>
    </source>
</evidence>
<dbReference type="PANTHER" id="PTHR17985:SF8">
    <property type="entry name" value="TRANSPORT AND GOLGI ORGANIZATION PROTEIN 2 HOMOLOG"/>
    <property type="match status" value="1"/>
</dbReference>
<dbReference type="EMBL" id="LICA01000005">
    <property type="protein sequence ID" value="KRO97360.1"/>
    <property type="molecule type" value="Genomic_DNA"/>
</dbReference>
<comment type="caution">
    <text evidence="1">The sequence shown here is derived from an EMBL/GenBank/DDBJ whole genome shotgun (WGS) entry which is preliminary data.</text>
</comment>
<dbReference type="PANTHER" id="PTHR17985">
    <property type="entry name" value="SER/THR-RICH PROTEIN T10 IN DGCR REGION"/>
    <property type="match status" value="1"/>
</dbReference>
<reference evidence="1 2" key="1">
    <citation type="submission" date="2015-10" db="EMBL/GenBank/DDBJ databases">
        <title>Metagenome-Assembled Genomes uncover a global brackish microbiome.</title>
        <authorList>
            <person name="Hugerth L.W."/>
            <person name="Larsson J."/>
            <person name="Alneberg J."/>
            <person name="Lindh M.V."/>
            <person name="Legrand C."/>
            <person name="Pinhassi J."/>
            <person name="Andersson A.F."/>
        </authorList>
    </citation>
    <scope>NUCLEOTIDE SEQUENCE [LARGE SCALE GENOMIC DNA]</scope>
    <source>
        <strain evidence="1">BACL26 MAG-121220-bin70</strain>
    </source>
</reference>
<evidence type="ECO:0000313" key="1">
    <source>
        <dbReference type="EMBL" id="KRO97360.1"/>
    </source>
</evidence>
<dbReference type="InterPro" id="IPR008551">
    <property type="entry name" value="TANGO2"/>
</dbReference>
<dbReference type="AlphaFoldDB" id="A0A0R2UJ58"/>
<evidence type="ECO:0000313" key="2">
    <source>
        <dbReference type="Proteomes" id="UP000051213"/>
    </source>
</evidence>
<name>A0A0R2UJ58_9GAMM</name>
<gene>
    <name evidence="1" type="ORF">ABS24_09955</name>
</gene>
<dbReference type="Proteomes" id="UP000051213">
    <property type="component" value="Unassembled WGS sequence"/>
</dbReference>
<protein>
    <recommendedName>
        <fullName evidence="3">NRDE family protein</fullName>
    </recommendedName>
</protein>
<sequence>MCLLAFAFNCHPDAPLIVISNRDEFYERPTLPMHWWTDSQILAGRDQQAGGTWLGLKCNGRFAAVTNFREFHSNNISQTKLLSRGKLVTDFLSSSDDVHQWTDSIAARLSGYDGFNLLIYDGVSLLYLNNQGDQRLILEPGVYALSNHALDSPWPKVSHAREQLSQIIVDRKIDAEALPILLEALSLQKIYPPHLLPNTGVPAEWESLLSSPFIIAEGYGTRASTAIVVSSNGEVHVAEQCFEAGQRRGFNQFNFKILVD</sequence>
<accession>A0A0R2UJ58</accession>
<dbReference type="Pfam" id="PF05742">
    <property type="entry name" value="TANGO2"/>
    <property type="match status" value="1"/>
</dbReference>
<organism evidence="1 2">
    <name type="scientific">SAR92 bacterium BACL26 MAG-121220-bin70</name>
    <dbReference type="NCBI Taxonomy" id="1655626"/>
    <lineage>
        <taxon>Bacteria</taxon>
        <taxon>Pseudomonadati</taxon>
        <taxon>Pseudomonadota</taxon>
        <taxon>Gammaproteobacteria</taxon>
        <taxon>Cellvibrionales</taxon>
        <taxon>Porticoccaceae</taxon>
        <taxon>SAR92 clade</taxon>
    </lineage>
</organism>
<proteinExistence type="predicted"/>